<keyword evidence="3" id="KW-1185">Reference proteome</keyword>
<evidence type="ECO:0000313" key="3">
    <source>
        <dbReference type="Proteomes" id="UP000481858"/>
    </source>
</evidence>
<protein>
    <submittedName>
        <fullName evidence="2">Uncharacterized protein</fullName>
    </submittedName>
</protein>
<accession>A0A7C8IYW0</accession>
<dbReference type="OrthoDB" id="4776249at2759"/>
<name>A0A7C8IYW0_9PEZI</name>
<feature type="chain" id="PRO_5028849248" evidence="1">
    <location>
        <begin position="21"/>
        <end position="270"/>
    </location>
</feature>
<reference evidence="2 3" key="1">
    <citation type="submission" date="2019-12" db="EMBL/GenBank/DDBJ databases">
        <title>Draft genome sequence of the ascomycete Xylaria multiplex DSM 110363.</title>
        <authorList>
            <person name="Buettner E."/>
            <person name="Kellner H."/>
        </authorList>
    </citation>
    <scope>NUCLEOTIDE SEQUENCE [LARGE SCALE GENOMIC DNA]</scope>
    <source>
        <strain evidence="2 3">DSM 110363</strain>
    </source>
</reference>
<feature type="signal peptide" evidence="1">
    <location>
        <begin position="1"/>
        <end position="20"/>
    </location>
</feature>
<proteinExistence type="predicted"/>
<evidence type="ECO:0000256" key="1">
    <source>
        <dbReference type="SAM" id="SignalP"/>
    </source>
</evidence>
<sequence>MHVSALNALFIAIQAVCVYALPPKIQSADELDAPFFTPSGPIPGWPFTSTTSFSTTGAITNDIIPWTSTTTISGWPQISSPSTLSYFTTTTSQVVTATTITVTDNSITWTPTQPISGWPPASSNTQTAPGQQLTETFTITYTSYSEETISLPPPTFTFVTVTAGPTFASTIPFTVVTVTASASAAHSGPTTPRFTTITVSEITLWPTPATTPSSTQTSQLVTLTLSSSSINESLNSTTVSYSSTVLTLSPPPTFATGTATIGLLGRKRHI</sequence>
<dbReference type="EMBL" id="WUBL01000017">
    <property type="protein sequence ID" value="KAF2971044.1"/>
    <property type="molecule type" value="Genomic_DNA"/>
</dbReference>
<dbReference type="InParanoid" id="A0A7C8IYW0"/>
<gene>
    <name evidence="2" type="ORF">GQX73_g2579</name>
</gene>
<evidence type="ECO:0000313" key="2">
    <source>
        <dbReference type="EMBL" id="KAF2971044.1"/>
    </source>
</evidence>
<organism evidence="2 3">
    <name type="scientific">Xylaria multiplex</name>
    <dbReference type="NCBI Taxonomy" id="323545"/>
    <lineage>
        <taxon>Eukaryota</taxon>
        <taxon>Fungi</taxon>
        <taxon>Dikarya</taxon>
        <taxon>Ascomycota</taxon>
        <taxon>Pezizomycotina</taxon>
        <taxon>Sordariomycetes</taxon>
        <taxon>Xylariomycetidae</taxon>
        <taxon>Xylariales</taxon>
        <taxon>Xylariaceae</taxon>
        <taxon>Xylaria</taxon>
    </lineage>
</organism>
<comment type="caution">
    <text evidence="2">The sequence shown here is derived from an EMBL/GenBank/DDBJ whole genome shotgun (WGS) entry which is preliminary data.</text>
</comment>
<dbReference type="Proteomes" id="UP000481858">
    <property type="component" value="Unassembled WGS sequence"/>
</dbReference>
<keyword evidence="1" id="KW-0732">Signal</keyword>
<dbReference type="AlphaFoldDB" id="A0A7C8IYW0"/>